<evidence type="ECO:0000313" key="2">
    <source>
        <dbReference type="EMBL" id="KAF2022192.1"/>
    </source>
</evidence>
<dbReference type="SUPFAM" id="SSF54373">
    <property type="entry name" value="FAD-linked reductases, C-terminal domain"/>
    <property type="match status" value="1"/>
</dbReference>
<dbReference type="Gene3D" id="3.90.660.10">
    <property type="match status" value="1"/>
</dbReference>
<keyword evidence="3" id="KW-1185">Reference proteome</keyword>
<name>A0A6A5Y9B5_9PLEO</name>
<dbReference type="GeneID" id="54282251"/>
<dbReference type="SUPFAM" id="SSF51905">
    <property type="entry name" value="FAD/NAD(P)-binding domain"/>
    <property type="match status" value="1"/>
</dbReference>
<dbReference type="InterPro" id="IPR036188">
    <property type="entry name" value="FAD/NAD-bd_sf"/>
</dbReference>
<dbReference type="RefSeq" id="XP_033390531.1">
    <property type="nucleotide sequence ID" value="XM_033524854.1"/>
</dbReference>
<dbReference type="GO" id="GO:0016491">
    <property type="term" value="F:oxidoreductase activity"/>
    <property type="evidence" value="ECO:0007669"/>
    <property type="project" value="InterPro"/>
</dbReference>
<dbReference type="InterPro" id="IPR002937">
    <property type="entry name" value="Amino_oxidase"/>
</dbReference>
<reference evidence="2" key="1">
    <citation type="journal article" date="2020" name="Stud. Mycol.">
        <title>101 Dothideomycetes genomes: a test case for predicting lifestyles and emergence of pathogens.</title>
        <authorList>
            <person name="Haridas S."/>
            <person name="Albert R."/>
            <person name="Binder M."/>
            <person name="Bloem J."/>
            <person name="Labutti K."/>
            <person name="Salamov A."/>
            <person name="Andreopoulos B."/>
            <person name="Baker S."/>
            <person name="Barry K."/>
            <person name="Bills G."/>
            <person name="Bluhm B."/>
            <person name="Cannon C."/>
            <person name="Castanera R."/>
            <person name="Culley D."/>
            <person name="Daum C."/>
            <person name="Ezra D."/>
            <person name="Gonzalez J."/>
            <person name="Henrissat B."/>
            <person name="Kuo A."/>
            <person name="Liang C."/>
            <person name="Lipzen A."/>
            <person name="Lutzoni F."/>
            <person name="Magnuson J."/>
            <person name="Mondo S."/>
            <person name="Nolan M."/>
            <person name="Ohm R."/>
            <person name="Pangilinan J."/>
            <person name="Park H.-J."/>
            <person name="Ramirez L."/>
            <person name="Alfaro M."/>
            <person name="Sun H."/>
            <person name="Tritt A."/>
            <person name="Yoshinaga Y."/>
            <person name="Zwiers L.-H."/>
            <person name="Turgeon B."/>
            <person name="Goodwin S."/>
            <person name="Spatafora J."/>
            <person name="Crous P."/>
            <person name="Grigoriev I."/>
        </authorList>
    </citation>
    <scope>NUCLEOTIDE SEQUENCE</scope>
    <source>
        <strain evidence="2">CBS 175.79</strain>
    </source>
</reference>
<sequence>MAGPSERRGHMTIIGAGMAGLRAADVLLDHGFEVTLLEARQRLGGRILTDRSGGTPVDMGAAWMHGTAYNPLVKLIRALHIQYYYDDGTPLYYTEFGPSGSQFKARNVVDEFIDYIEHVYDTAPDADDRSALDFMREFLQNHELITDDERMWAPEAFREMENTLGLRMEEASSKFFKYALPPQRDLYVKGGYDTIVQWTEDKIKSKGGIIKLAHNVDRITHHEHQPVTIFGQADNTAFSLTADAVVVTIPLACLQSENIVFEPSLSRELEKGFESLSYGALGKVVLEFEDVFWSRQNDQLLYCPTPPQLGEDSELSEWPVLGHAFDVINLHIFDGSKKLCVLISPPLVQELEAMQDEKWKIYEYLEPLLELFRTEPYKALPKMVDLKITSWTQDPLAGYGAYSTMKVGDNPRVLEAALKANKKHRVQFAGEHCSLTEMGCVHGAYITGEIAAQNIVQLLKSEATGLGNVE</sequence>
<evidence type="ECO:0000259" key="1">
    <source>
        <dbReference type="Pfam" id="PF01593"/>
    </source>
</evidence>
<evidence type="ECO:0000313" key="3">
    <source>
        <dbReference type="Proteomes" id="UP000799778"/>
    </source>
</evidence>
<dbReference type="AlphaFoldDB" id="A0A6A5Y9B5"/>
<organism evidence="2 3">
    <name type="scientific">Aaosphaeria arxii CBS 175.79</name>
    <dbReference type="NCBI Taxonomy" id="1450172"/>
    <lineage>
        <taxon>Eukaryota</taxon>
        <taxon>Fungi</taxon>
        <taxon>Dikarya</taxon>
        <taxon>Ascomycota</taxon>
        <taxon>Pezizomycotina</taxon>
        <taxon>Dothideomycetes</taxon>
        <taxon>Pleosporomycetidae</taxon>
        <taxon>Pleosporales</taxon>
        <taxon>Pleosporales incertae sedis</taxon>
        <taxon>Aaosphaeria</taxon>
    </lineage>
</organism>
<accession>A0A6A5Y9B5</accession>
<dbReference type="OrthoDB" id="5046242at2759"/>
<dbReference type="PANTHER" id="PTHR10742">
    <property type="entry name" value="FLAVIN MONOAMINE OXIDASE"/>
    <property type="match status" value="1"/>
</dbReference>
<proteinExistence type="predicted"/>
<dbReference type="Gene3D" id="3.50.50.60">
    <property type="entry name" value="FAD/NAD(P)-binding domain"/>
    <property type="match status" value="1"/>
</dbReference>
<protein>
    <submittedName>
        <fullName evidence="2">Flavin-containing amine oxidase-like protein</fullName>
    </submittedName>
</protein>
<feature type="domain" description="Amine oxidase" evidence="1">
    <location>
        <begin position="18"/>
        <end position="455"/>
    </location>
</feature>
<dbReference type="Proteomes" id="UP000799778">
    <property type="component" value="Unassembled WGS sequence"/>
</dbReference>
<dbReference type="EMBL" id="ML978066">
    <property type="protein sequence ID" value="KAF2022192.1"/>
    <property type="molecule type" value="Genomic_DNA"/>
</dbReference>
<dbReference type="InterPro" id="IPR050281">
    <property type="entry name" value="Flavin_monoamine_oxidase"/>
</dbReference>
<dbReference type="Pfam" id="PF01593">
    <property type="entry name" value="Amino_oxidase"/>
    <property type="match status" value="1"/>
</dbReference>
<dbReference type="PANTHER" id="PTHR10742:SF410">
    <property type="entry name" value="LYSINE-SPECIFIC HISTONE DEMETHYLASE 2"/>
    <property type="match status" value="1"/>
</dbReference>
<gene>
    <name evidence="2" type="ORF">BU24DRAFT_384720</name>
</gene>